<name>A0AAE1AF47_9GAST</name>
<accession>A0AAE1AF47</accession>
<proteinExistence type="predicted"/>
<comment type="caution">
    <text evidence="1">The sequence shown here is derived from an EMBL/GenBank/DDBJ whole genome shotgun (WGS) entry which is preliminary data.</text>
</comment>
<reference evidence="1" key="1">
    <citation type="journal article" date="2023" name="G3 (Bethesda)">
        <title>A reference genome for the long-term kleptoplast-retaining sea slug Elysia crispata morphotype clarki.</title>
        <authorList>
            <person name="Eastman K.E."/>
            <person name="Pendleton A.L."/>
            <person name="Shaikh M.A."/>
            <person name="Suttiyut T."/>
            <person name="Ogas R."/>
            <person name="Tomko P."/>
            <person name="Gavelis G."/>
            <person name="Widhalm J.R."/>
            <person name="Wisecaver J.H."/>
        </authorList>
    </citation>
    <scope>NUCLEOTIDE SEQUENCE</scope>
    <source>
        <strain evidence="1">ECLA1</strain>
    </source>
</reference>
<keyword evidence="2" id="KW-1185">Reference proteome</keyword>
<evidence type="ECO:0000313" key="2">
    <source>
        <dbReference type="Proteomes" id="UP001283361"/>
    </source>
</evidence>
<gene>
    <name evidence="1" type="ORF">RRG08_027625</name>
</gene>
<dbReference type="Proteomes" id="UP001283361">
    <property type="component" value="Unassembled WGS sequence"/>
</dbReference>
<sequence>MHLPSGCWDPWDRALIQAGSREPWTGLKHPRHDVLTVQGEELSILRRVIFFKINNTKTHTSQRLSGTPGRDYYLKIALLIAILTPS</sequence>
<organism evidence="1 2">
    <name type="scientific">Elysia crispata</name>
    <name type="common">lettuce slug</name>
    <dbReference type="NCBI Taxonomy" id="231223"/>
    <lineage>
        <taxon>Eukaryota</taxon>
        <taxon>Metazoa</taxon>
        <taxon>Spiralia</taxon>
        <taxon>Lophotrochozoa</taxon>
        <taxon>Mollusca</taxon>
        <taxon>Gastropoda</taxon>
        <taxon>Heterobranchia</taxon>
        <taxon>Euthyneura</taxon>
        <taxon>Panpulmonata</taxon>
        <taxon>Sacoglossa</taxon>
        <taxon>Placobranchoidea</taxon>
        <taxon>Plakobranchidae</taxon>
        <taxon>Elysia</taxon>
    </lineage>
</organism>
<dbReference type="AlphaFoldDB" id="A0AAE1AF47"/>
<dbReference type="EMBL" id="JAWDGP010001951">
    <property type="protein sequence ID" value="KAK3786669.1"/>
    <property type="molecule type" value="Genomic_DNA"/>
</dbReference>
<protein>
    <submittedName>
        <fullName evidence="1">Uncharacterized protein</fullName>
    </submittedName>
</protein>
<evidence type="ECO:0000313" key="1">
    <source>
        <dbReference type="EMBL" id="KAK3786669.1"/>
    </source>
</evidence>